<dbReference type="Gene3D" id="2.60.120.10">
    <property type="entry name" value="Jelly Rolls"/>
    <property type="match status" value="1"/>
</dbReference>
<dbReference type="SUPFAM" id="SSF82689">
    <property type="entry name" value="Mechanosensitive channel protein MscS (YggB), C-terminal domain"/>
    <property type="match status" value="1"/>
</dbReference>
<keyword evidence="5 6" id="KW-0472">Membrane</keyword>
<proteinExistence type="inferred from homology"/>
<dbReference type="InterPro" id="IPR011066">
    <property type="entry name" value="MscS_channel_C_sf"/>
</dbReference>
<comment type="subunit">
    <text evidence="6">Homoheptamer.</text>
</comment>
<keyword evidence="2" id="KW-1003">Cell membrane</keyword>
<feature type="domain" description="Cyclic nucleotide-binding" evidence="7">
    <location>
        <begin position="347"/>
        <end position="462"/>
    </location>
</feature>
<dbReference type="InterPro" id="IPR006685">
    <property type="entry name" value="MscS_channel_2nd"/>
</dbReference>
<sequence length="500" mass="52521">MDDLRTLAVDPAVQTGVAAALGALGLHLALRGRPVRHLAGHAVFFLLLTALLMAQGIVPYEASPEAPPSLHAAFASLAKVVWWSSAALCLAGVVRVFLIFERRPREGRLVQDLLVGLIYVGATLSVVANVFSFPVGTLIATSGIVAIILGLALQSTLADLFSGIALNISRPYGVGDWISLANGIEGRVIETNWRATYLMNSGNDLVILPNSSLAKASLTNASGPERRHGVKLPVRVVPTLAPLAIARVMRDALSSSTLILGNPPPGVHVKALDAHAVELELSFHVPELGGSAAAKDELFDLVYRHAKAAGLHLAPPPGAGGGTDDGADAVVAAHRPMSLRLLDAVALFAGLTEAEKSALADTMVARTYRKGEVVAQEGDVLSALMIVRSGVLTLTRGGEETGRLAPGDVFGEEGLLMGEGELGTIRALTVVVAFEISKAGLMPLLQDRPGIADELGAVLARRREAGHLHGEAARETPHPGSMMRLAERIRSYIQQYRSNG</sequence>
<evidence type="ECO:0000313" key="9">
    <source>
        <dbReference type="Proteomes" id="UP001604002"/>
    </source>
</evidence>
<dbReference type="InterPro" id="IPR016846">
    <property type="entry name" value="cNMP-bd_ion_channel"/>
</dbReference>
<keyword evidence="3 6" id="KW-0812">Transmembrane</keyword>
<dbReference type="PANTHER" id="PTHR30221:SF1">
    <property type="entry name" value="SMALL-CONDUCTANCE MECHANOSENSITIVE CHANNEL"/>
    <property type="match status" value="1"/>
</dbReference>
<evidence type="ECO:0000256" key="3">
    <source>
        <dbReference type="ARBA" id="ARBA00022692"/>
    </source>
</evidence>
<dbReference type="SUPFAM" id="SSF51206">
    <property type="entry name" value="cAMP-binding domain-like"/>
    <property type="match status" value="1"/>
</dbReference>
<gene>
    <name evidence="8" type="ORF">V5F32_18380</name>
</gene>
<evidence type="ECO:0000256" key="1">
    <source>
        <dbReference type="ARBA" id="ARBA00004651"/>
    </source>
</evidence>
<evidence type="ECO:0000256" key="4">
    <source>
        <dbReference type="ARBA" id="ARBA00022989"/>
    </source>
</evidence>
<dbReference type="Pfam" id="PF00924">
    <property type="entry name" value="MS_channel_2nd"/>
    <property type="match status" value="1"/>
</dbReference>
<dbReference type="InterPro" id="IPR010920">
    <property type="entry name" value="LSM_dom_sf"/>
</dbReference>
<name>A0ABW7A1L3_9HYPH</name>
<comment type="similarity">
    <text evidence="6">Belongs to the MscS (TC 1.A.23) family.</text>
</comment>
<evidence type="ECO:0000259" key="7">
    <source>
        <dbReference type="PROSITE" id="PS50042"/>
    </source>
</evidence>
<organism evidence="8 9">
    <name type="scientific">Xanthobacter oligotrophicus</name>
    <dbReference type="NCBI Taxonomy" id="2607286"/>
    <lineage>
        <taxon>Bacteria</taxon>
        <taxon>Pseudomonadati</taxon>
        <taxon>Pseudomonadota</taxon>
        <taxon>Alphaproteobacteria</taxon>
        <taxon>Hyphomicrobiales</taxon>
        <taxon>Xanthobacteraceae</taxon>
        <taxon>Xanthobacter</taxon>
    </lineage>
</organism>
<dbReference type="EMBL" id="JBAFVH010000010">
    <property type="protein sequence ID" value="MFG1374150.1"/>
    <property type="molecule type" value="Genomic_DNA"/>
</dbReference>
<dbReference type="InterPro" id="IPR014710">
    <property type="entry name" value="RmlC-like_jellyroll"/>
</dbReference>
<feature type="transmembrane region" description="Helical" evidence="6">
    <location>
        <begin position="12"/>
        <end position="30"/>
    </location>
</feature>
<dbReference type="InterPro" id="IPR023408">
    <property type="entry name" value="MscS_beta-dom_sf"/>
</dbReference>
<keyword evidence="6" id="KW-0997">Cell inner membrane</keyword>
<dbReference type="Pfam" id="PF00027">
    <property type="entry name" value="cNMP_binding"/>
    <property type="match status" value="1"/>
</dbReference>
<evidence type="ECO:0000256" key="2">
    <source>
        <dbReference type="ARBA" id="ARBA00022475"/>
    </source>
</evidence>
<dbReference type="PIRSF" id="PIRSF026673">
    <property type="entry name" value="UCP026673_ion_chan"/>
    <property type="match status" value="1"/>
</dbReference>
<comment type="subcellular location">
    <subcellularLocation>
        <location evidence="6">Cell inner membrane</location>
        <topology evidence="6">Multi-pass membrane protein</topology>
    </subcellularLocation>
    <subcellularLocation>
        <location evidence="1">Cell membrane</location>
        <topology evidence="1">Multi-pass membrane protein</topology>
    </subcellularLocation>
</comment>
<feature type="transmembrane region" description="Helical" evidence="6">
    <location>
        <begin position="112"/>
        <end position="132"/>
    </location>
</feature>
<dbReference type="PROSITE" id="PS50042">
    <property type="entry name" value="CNMP_BINDING_3"/>
    <property type="match status" value="1"/>
</dbReference>
<protein>
    <recommendedName>
        <fullName evidence="6">Small-conductance mechanosensitive channel</fullName>
    </recommendedName>
</protein>
<dbReference type="InterPro" id="IPR018490">
    <property type="entry name" value="cNMP-bd_dom_sf"/>
</dbReference>
<feature type="transmembrane region" description="Helical" evidence="6">
    <location>
        <begin position="80"/>
        <end position="100"/>
    </location>
</feature>
<keyword evidence="4 6" id="KW-1133">Transmembrane helix</keyword>
<keyword evidence="6" id="KW-0406">Ion transport</keyword>
<dbReference type="Gene3D" id="2.30.30.60">
    <property type="match status" value="1"/>
</dbReference>
<comment type="caution">
    <text evidence="8">The sequence shown here is derived from an EMBL/GenBank/DDBJ whole genome shotgun (WGS) entry which is preliminary data.</text>
</comment>
<reference evidence="8 9" key="1">
    <citation type="submission" date="2024-02" db="EMBL/GenBank/DDBJ databases">
        <title>Expansion and revision of Xanthobacter and proposal of Roseixanthobacter gen. nov.</title>
        <authorList>
            <person name="Soltysiak M.P.M."/>
            <person name="Jalihal A."/>
            <person name="Ory A."/>
            <person name="Chrisophersen C."/>
            <person name="Lee A.D."/>
            <person name="Boulton J."/>
            <person name="Springer M."/>
        </authorList>
    </citation>
    <scope>NUCLEOTIDE SEQUENCE [LARGE SCALE GENOMIC DNA]</scope>
    <source>
        <strain evidence="8 9">23A</strain>
    </source>
</reference>
<dbReference type="Gene3D" id="1.10.287.1260">
    <property type="match status" value="1"/>
</dbReference>
<dbReference type="PANTHER" id="PTHR30221">
    <property type="entry name" value="SMALL-CONDUCTANCE MECHANOSENSITIVE CHANNEL"/>
    <property type="match status" value="1"/>
</dbReference>
<dbReference type="CDD" id="cd00038">
    <property type="entry name" value="CAP_ED"/>
    <property type="match status" value="1"/>
</dbReference>
<dbReference type="InterPro" id="IPR000595">
    <property type="entry name" value="cNMP-bd_dom"/>
</dbReference>
<evidence type="ECO:0000256" key="5">
    <source>
        <dbReference type="ARBA" id="ARBA00023136"/>
    </source>
</evidence>
<evidence type="ECO:0000313" key="8">
    <source>
        <dbReference type="EMBL" id="MFG1374150.1"/>
    </source>
</evidence>
<keyword evidence="6" id="KW-0407">Ion channel</keyword>
<comment type="function">
    <text evidence="6">Mechanosensitive channel that participates in the regulation of osmotic pressure changes within the cell, opening in response to stretch forces in the membrane lipid bilayer, without the need for other proteins. Contributes to normal resistance to hypoosmotic shock. Forms an ion channel of 1.0 nanosiemens conductance with a slight preference for anions.</text>
</comment>
<accession>A0ABW7A1L3</accession>
<dbReference type="SUPFAM" id="SSF50182">
    <property type="entry name" value="Sm-like ribonucleoproteins"/>
    <property type="match status" value="1"/>
</dbReference>
<evidence type="ECO:0000256" key="6">
    <source>
        <dbReference type="RuleBase" id="RU369025"/>
    </source>
</evidence>
<dbReference type="InterPro" id="IPR045275">
    <property type="entry name" value="MscS_archaea/bacteria_type"/>
</dbReference>
<keyword evidence="6" id="KW-0813">Transport</keyword>
<dbReference type="Proteomes" id="UP001604002">
    <property type="component" value="Unassembled WGS sequence"/>
</dbReference>
<feature type="transmembrane region" description="Helical" evidence="6">
    <location>
        <begin position="42"/>
        <end position="60"/>
    </location>
</feature>
<dbReference type="RefSeq" id="WP_393993814.1">
    <property type="nucleotide sequence ID" value="NZ_JBAFVH010000010.1"/>
</dbReference>
<dbReference type="SMART" id="SM00100">
    <property type="entry name" value="cNMP"/>
    <property type="match status" value="1"/>
</dbReference>
<keyword evidence="9" id="KW-1185">Reference proteome</keyword>